<protein>
    <recommendedName>
        <fullName evidence="1">Putative plant transposon protein domain-containing protein</fullName>
    </recommendedName>
</protein>
<dbReference type="Pfam" id="PF20167">
    <property type="entry name" value="Transposase_32"/>
    <property type="match status" value="1"/>
</dbReference>
<evidence type="ECO:0000313" key="2">
    <source>
        <dbReference type="EMBL" id="OIW01489.1"/>
    </source>
</evidence>
<dbReference type="Proteomes" id="UP000188354">
    <property type="component" value="Chromosome LG11"/>
</dbReference>
<keyword evidence="3" id="KW-1185">Reference proteome</keyword>
<organism evidence="2 3">
    <name type="scientific">Lupinus angustifolius</name>
    <name type="common">Narrow-leaved blue lupine</name>
    <dbReference type="NCBI Taxonomy" id="3871"/>
    <lineage>
        <taxon>Eukaryota</taxon>
        <taxon>Viridiplantae</taxon>
        <taxon>Streptophyta</taxon>
        <taxon>Embryophyta</taxon>
        <taxon>Tracheophyta</taxon>
        <taxon>Spermatophyta</taxon>
        <taxon>Magnoliopsida</taxon>
        <taxon>eudicotyledons</taxon>
        <taxon>Gunneridae</taxon>
        <taxon>Pentapetalae</taxon>
        <taxon>rosids</taxon>
        <taxon>fabids</taxon>
        <taxon>Fabales</taxon>
        <taxon>Fabaceae</taxon>
        <taxon>Papilionoideae</taxon>
        <taxon>50 kb inversion clade</taxon>
        <taxon>genistoids sensu lato</taxon>
        <taxon>core genistoids</taxon>
        <taxon>Genisteae</taxon>
        <taxon>Lupinus</taxon>
    </lineage>
</organism>
<evidence type="ECO:0000313" key="3">
    <source>
        <dbReference type="Proteomes" id="UP000188354"/>
    </source>
</evidence>
<gene>
    <name evidence="2" type="ORF">TanjilG_19415</name>
</gene>
<sequence>MWNRGARLLRLLGRTYDTNHACDPGCILRKDMTLLMRVWISFIQSNIYMVSHTYDLPMAKAYLAFCIMNKMLVDVAAILSDEVYRFMAYLPRWDGSGATPNMDDLFREMDEQ</sequence>
<accession>A0A4P1R4W5</accession>
<evidence type="ECO:0000259" key="1">
    <source>
        <dbReference type="Pfam" id="PF20167"/>
    </source>
</evidence>
<proteinExistence type="predicted"/>
<dbReference type="InterPro" id="IPR046796">
    <property type="entry name" value="Transposase_32_dom"/>
</dbReference>
<dbReference type="EMBL" id="CM007371">
    <property type="protein sequence ID" value="OIW01489.1"/>
    <property type="molecule type" value="Genomic_DNA"/>
</dbReference>
<dbReference type="Gramene" id="OIW01489">
    <property type="protein sequence ID" value="OIW01489"/>
    <property type="gene ID" value="TanjilG_19415"/>
</dbReference>
<feature type="domain" description="Putative plant transposon protein" evidence="1">
    <location>
        <begin position="7"/>
        <end position="85"/>
    </location>
</feature>
<name>A0A4P1R4W5_LUPAN</name>
<dbReference type="AlphaFoldDB" id="A0A4P1R4W5"/>
<reference evidence="2 3" key="1">
    <citation type="journal article" date="2017" name="Plant Biotechnol. J.">
        <title>A comprehensive draft genome sequence for lupin (Lupinus angustifolius), an emerging health food: insights into plant-microbe interactions and legume evolution.</title>
        <authorList>
            <person name="Hane J.K."/>
            <person name="Ming Y."/>
            <person name="Kamphuis L.G."/>
            <person name="Nelson M.N."/>
            <person name="Garg G."/>
            <person name="Atkins C.A."/>
            <person name="Bayer P.E."/>
            <person name="Bravo A."/>
            <person name="Bringans S."/>
            <person name="Cannon S."/>
            <person name="Edwards D."/>
            <person name="Foley R."/>
            <person name="Gao L.L."/>
            <person name="Harrison M.J."/>
            <person name="Huang W."/>
            <person name="Hurgobin B."/>
            <person name="Li S."/>
            <person name="Liu C.W."/>
            <person name="McGrath A."/>
            <person name="Morahan G."/>
            <person name="Murray J."/>
            <person name="Weller J."/>
            <person name="Jian J."/>
            <person name="Singh K.B."/>
        </authorList>
    </citation>
    <scope>NUCLEOTIDE SEQUENCE [LARGE SCALE GENOMIC DNA]</scope>
    <source>
        <strain evidence="3">cv. Tanjil</strain>
        <tissue evidence="2">Whole plant</tissue>
    </source>
</reference>